<proteinExistence type="predicted"/>
<protein>
    <submittedName>
        <fullName evidence="2">Uncharacterized protein</fullName>
    </submittedName>
</protein>
<name>A0A5B7EN06_PORTR</name>
<feature type="compositionally biased region" description="Gly residues" evidence="1">
    <location>
        <begin position="1"/>
        <end position="11"/>
    </location>
</feature>
<evidence type="ECO:0000313" key="2">
    <source>
        <dbReference type="EMBL" id="MPC33794.1"/>
    </source>
</evidence>
<reference evidence="2 3" key="1">
    <citation type="submission" date="2019-05" db="EMBL/GenBank/DDBJ databases">
        <title>Another draft genome of Portunus trituberculatus and its Hox gene families provides insights of decapod evolution.</title>
        <authorList>
            <person name="Jeong J.-H."/>
            <person name="Song I."/>
            <person name="Kim S."/>
            <person name="Choi T."/>
            <person name="Kim D."/>
            <person name="Ryu S."/>
            <person name="Kim W."/>
        </authorList>
    </citation>
    <scope>NUCLEOTIDE SEQUENCE [LARGE SCALE GENOMIC DNA]</scope>
    <source>
        <tissue evidence="2">Muscle</tissue>
    </source>
</reference>
<sequence length="67" mass="7409">MRGDKASGGVGKPPLSQGSCRRPHSPAGYIVLELRYYSGFVSPYMTLNASYKTETQNLLLINFILRS</sequence>
<dbReference type="Proteomes" id="UP000324222">
    <property type="component" value="Unassembled WGS sequence"/>
</dbReference>
<comment type="caution">
    <text evidence="2">The sequence shown here is derived from an EMBL/GenBank/DDBJ whole genome shotgun (WGS) entry which is preliminary data.</text>
</comment>
<organism evidence="2 3">
    <name type="scientific">Portunus trituberculatus</name>
    <name type="common">Swimming crab</name>
    <name type="synonym">Neptunus trituberculatus</name>
    <dbReference type="NCBI Taxonomy" id="210409"/>
    <lineage>
        <taxon>Eukaryota</taxon>
        <taxon>Metazoa</taxon>
        <taxon>Ecdysozoa</taxon>
        <taxon>Arthropoda</taxon>
        <taxon>Crustacea</taxon>
        <taxon>Multicrustacea</taxon>
        <taxon>Malacostraca</taxon>
        <taxon>Eumalacostraca</taxon>
        <taxon>Eucarida</taxon>
        <taxon>Decapoda</taxon>
        <taxon>Pleocyemata</taxon>
        <taxon>Brachyura</taxon>
        <taxon>Eubrachyura</taxon>
        <taxon>Portunoidea</taxon>
        <taxon>Portunidae</taxon>
        <taxon>Portuninae</taxon>
        <taxon>Portunus</taxon>
    </lineage>
</organism>
<feature type="region of interest" description="Disordered" evidence="1">
    <location>
        <begin position="1"/>
        <end position="24"/>
    </location>
</feature>
<dbReference type="AlphaFoldDB" id="A0A5B7EN06"/>
<accession>A0A5B7EN06</accession>
<evidence type="ECO:0000256" key="1">
    <source>
        <dbReference type="SAM" id="MobiDB-lite"/>
    </source>
</evidence>
<keyword evidence="3" id="KW-1185">Reference proteome</keyword>
<gene>
    <name evidence="2" type="ORF">E2C01_027157</name>
</gene>
<dbReference type="EMBL" id="VSRR010002906">
    <property type="protein sequence ID" value="MPC33794.1"/>
    <property type="molecule type" value="Genomic_DNA"/>
</dbReference>
<evidence type="ECO:0000313" key="3">
    <source>
        <dbReference type="Proteomes" id="UP000324222"/>
    </source>
</evidence>